<feature type="chain" id="PRO_5047372748" evidence="1">
    <location>
        <begin position="21"/>
        <end position="284"/>
    </location>
</feature>
<sequence>MLKSIVFSLLLLVFALHTNAQNLHLKKRKTDVPGGKAFAQSISDSTLTLEDREKIIFREIKNGNVPDFLRNLVEIKKNITIEGDTNIYHISYYVLPDYFAIGNNDDFIYMPMTPILAQKIADLTHCILPTKNLVDEIYANSKIKLTPQNIPPTKAMTTVPVFIAHTDSVLTQLKPVLNRHNHGELTAGNKKDIILSNKIYGESTPRVVIYGWHRAEGKPIQPVYNKHTNLWADYSHGIRLIQNKILINGKKTTLKKVLSNDKLNVLFSNEGTIKQAYYPVFDSY</sequence>
<dbReference type="Proteomes" id="UP001144347">
    <property type="component" value="Unassembled WGS sequence"/>
</dbReference>
<evidence type="ECO:0000313" key="3">
    <source>
        <dbReference type="Proteomes" id="UP001144347"/>
    </source>
</evidence>
<feature type="signal peptide" evidence="1">
    <location>
        <begin position="1"/>
        <end position="20"/>
    </location>
</feature>
<evidence type="ECO:0000313" key="2">
    <source>
        <dbReference type="EMBL" id="MCZ4243906.1"/>
    </source>
</evidence>
<name>A0ABT4L7J8_9SPHI</name>
<evidence type="ECO:0000256" key="1">
    <source>
        <dbReference type="SAM" id="SignalP"/>
    </source>
</evidence>
<gene>
    <name evidence="2" type="ORF">O0955_07790</name>
</gene>
<protein>
    <submittedName>
        <fullName evidence="2">Uncharacterized protein</fullName>
    </submittedName>
</protein>
<reference evidence="2" key="1">
    <citation type="submission" date="2022-12" db="EMBL/GenBank/DDBJ databases">
        <title>Genome sequence of HCMS5-2.</title>
        <authorList>
            <person name="Woo H."/>
        </authorList>
    </citation>
    <scope>NUCLEOTIDE SEQUENCE</scope>
    <source>
        <strain evidence="2">HCMS5-2</strain>
    </source>
</reference>
<dbReference type="RefSeq" id="WP_269426977.1">
    <property type="nucleotide sequence ID" value="NZ_JAPWGM010000002.1"/>
</dbReference>
<proteinExistence type="predicted"/>
<keyword evidence="3" id="KW-1185">Reference proteome</keyword>
<dbReference type="EMBL" id="JAPWGM010000002">
    <property type="protein sequence ID" value="MCZ4243906.1"/>
    <property type="molecule type" value="Genomic_DNA"/>
</dbReference>
<keyword evidence="1" id="KW-0732">Signal</keyword>
<accession>A0ABT4L7J8</accession>
<organism evidence="2 3">
    <name type="scientific">Pedobacter punctiformis</name>
    <dbReference type="NCBI Taxonomy" id="3004097"/>
    <lineage>
        <taxon>Bacteria</taxon>
        <taxon>Pseudomonadati</taxon>
        <taxon>Bacteroidota</taxon>
        <taxon>Sphingobacteriia</taxon>
        <taxon>Sphingobacteriales</taxon>
        <taxon>Sphingobacteriaceae</taxon>
        <taxon>Pedobacter</taxon>
    </lineage>
</organism>
<comment type="caution">
    <text evidence="2">The sequence shown here is derived from an EMBL/GenBank/DDBJ whole genome shotgun (WGS) entry which is preliminary data.</text>
</comment>